<dbReference type="EMBL" id="LUUK01000204">
    <property type="protein sequence ID" value="OAI14098.1"/>
    <property type="molecule type" value="Genomic_DNA"/>
</dbReference>
<evidence type="ECO:0000313" key="3">
    <source>
        <dbReference type="EMBL" id="OAI14098.1"/>
    </source>
</evidence>
<protein>
    <submittedName>
        <fullName evidence="3">Uncharacterized protein</fullName>
    </submittedName>
</protein>
<keyword evidence="2" id="KW-0732">Signal</keyword>
<feature type="region of interest" description="Disordered" evidence="1">
    <location>
        <begin position="180"/>
        <end position="200"/>
    </location>
</feature>
<evidence type="ECO:0000313" key="4">
    <source>
        <dbReference type="Proteomes" id="UP000077628"/>
    </source>
</evidence>
<reference evidence="4" key="1">
    <citation type="submission" date="2016-03" db="EMBL/GenBank/DDBJ databases">
        <authorList>
            <person name="Heylen K."/>
            <person name="De Vos P."/>
            <person name="Vekeman B."/>
        </authorList>
    </citation>
    <scope>NUCLEOTIDE SEQUENCE [LARGE SCALE GENOMIC DNA]</scope>
    <source>
        <strain evidence="4">R-45383</strain>
    </source>
</reference>
<comment type="caution">
    <text evidence="3">The sequence shown here is derived from an EMBL/GenBank/DDBJ whole genome shotgun (WGS) entry which is preliminary data.</text>
</comment>
<sequence>MKRRFLMASFFSFIAGLLSPGASAVGYKVADVYSGLRNMVLSAKPDTIGVELKDANEVWGVVMETGYPEAVASLVALADGTVSLYFSNGGGIIGLGPHAGPHRAAQSFLATSQQFSKQVQPTKSYPLPKPSYTRFYLLTGNGVLTAEAKEDDLGNNRLPLSLLFYKGHELISEVRAVDQQLRAEQGAPEGRSAGKPATRP</sequence>
<proteinExistence type="predicted"/>
<keyword evidence="4" id="KW-1185">Reference proteome</keyword>
<gene>
    <name evidence="3" type="ORF">A1355_12815</name>
</gene>
<dbReference type="AlphaFoldDB" id="A0A177N7R4"/>
<evidence type="ECO:0000256" key="2">
    <source>
        <dbReference type="SAM" id="SignalP"/>
    </source>
</evidence>
<name>A0A177N7R4_9GAMM</name>
<organism evidence="3 4">
    <name type="scientific">Methylomonas koyamae</name>
    <dbReference type="NCBI Taxonomy" id="702114"/>
    <lineage>
        <taxon>Bacteria</taxon>
        <taxon>Pseudomonadati</taxon>
        <taxon>Pseudomonadota</taxon>
        <taxon>Gammaproteobacteria</taxon>
        <taxon>Methylococcales</taxon>
        <taxon>Methylococcaceae</taxon>
        <taxon>Methylomonas</taxon>
    </lineage>
</organism>
<evidence type="ECO:0000256" key="1">
    <source>
        <dbReference type="SAM" id="MobiDB-lite"/>
    </source>
</evidence>
<feature type="signal peptide" evidence="2">
    <location>
        <begin position="1"/>
        <end position="24"/>
    </location>
</feature>
<feature type="chain" id="PRO_5008068838" evidence="2">
    <location>
        <begin position="25"/>
        <end position="200"/>
    </location>
</feature>
<dbReference type="STRING" id="702114.A1355_12815"/>
<dbReference type="Proteomes" id="UP000077628">
    <property type="component" value="Unassembled WGS sequence"/>
</dbReference>
<accession>A0A177N7R4</accession>